<organism evidence="2 3">
    <name type="scientific">Pseudomonas fluorescens</name>
    <dbReference type="NCBI Taxonomy" id="294"/>
    <lineage>
        <taxon>Bacteria</taxon>
        <taxon>Pseudomonadati</taxon>
        <taxon>Pseudomonadota</taxon>
        <taxon>Gammaproteobacteria</taxon>
        <taxon>Pseudomonadales</taxon>
        <taxon>Pseudomonadaceae</taxon>
        <taxon>Pseudomonas</taxon>
    </lineage>
</organism>
<evidence type="ECO:0000313" key="3">
    <source>
        <dbReference type="Proteomes" id="UP000233564"/>
    </source>
</evidence>
<accession>A0A2N1DXQ6</accession>
<sequence>MEDSNVGLIPSRLLGAKEVVAKVMPLTGLLGISRITETNSYVDIGVSIVSAVRPGIKFEQVSSTQGKGFTLSQAIAGAIVEALERYCAANIDQRSLFSGTGNLSPEGDTLGLEFGYGQDFYPSRWIRGVDLYSNLPAWVPALEVAFPYKRCGSDPPYIRPNTSGLAAGGDIVEASLFAMLEVYERHVTSLFYRHVRSANMGAVIDPCSVDDVKSSALLNDLRSKGYELLIFRVTAIFPTYYVAVLDTLGLAPKFMIAGTSTALSEEDALNGALLECIQGLVTGLSGGREDLVRSAPKYKKQVYSKTNNFYKIRDLLITQNGLEKFPRQPSKPVSCEWALKRILNSLQDIIKGPCVMCDLSHDTLPLKVVKIVVPDLNDFLVNPGRKTHADFTKV</sequence>
<evidence type="ECO:0000313" key="2">
    <source>
        <dbReference type="EMBL" id="PKH15628.1"/>
    </source>
</evidence>
<protein>
    <recommendedName>
        <fullName evidence="1">YcaO domain-containing protein</fullName>
    </recommendedName>
</protein>
<dbReference type="NCBIfam" id="TIGR00702">
    <property type="entry name" value="YcaO-type kinase domain"/>
    <property type="match status" value="1"/>
</dbReference>
<evidence type="ECO:0000259" key="1">
    <source>
        <dbReference type="PROSITE" id="PS51664"/>
    </source>
</evidence>
<dbReference type="Gene3D" id="3.30.1330.230">
    <property type="match status" value="1"/>
</dbReference>
<dbReference type="PROSITE" id="PS51664">
    <property type="entry name" value="YCAO"/>
    <property type="match status" value="1"/>
</dbReference>
<feature type="domain" description="YcaO" evidence="1">
    <location>
        <begin position="66"/>
        <end position="394"/>
    </location>
</feature>
<dbReference type="AlphaFoldDB" id="A0A2N1DXQ6"/>
<name>A0A2N1DXQ6_PSEFL</name>
<reference evidence="2 3" key="1">
    <citation type="submission" date="2017-08" db="EMBL/GenBank/DDBJ databases">
        <authorList>
            <person name="de Groot N.N."/>
        </authorList>
    </citation>
    <scope>NUCLEOTIDE SEQUENCE [LARGE SCALE GENOMIC DNA]</scope>
    <source>
        <strain evidence="2 3">PfR 37</strain>
    </source>
</reference>
<dbReference type="InterPro" id="IPR003776">
    <property type="entry name" value="YcaO-like_dom"/>
</dbReference>
<dbReference type="EMBL" id="NVXX01000043">
    <property type="protein sequence ID" value="PKH15628.1"/>
    <property type="molecule type" value="Genomic_DNA"/>
</dbReference>
<dbReference type="RefSeq" id="WP_101221070.1">
    <property type="nucleotide sequence ID" value="NZ_KZ478019.1"/>
</dbReference>
<dbReference type="Proteomes" id="UP000233564">
    <property type="component" value="Unassembled WGS sequence"/>
</dbReference>
<gene>
    <name evidence="2" type="ORF">CIB54_23055</name>
</gene>
<comment type="caution">
    <text evidence="2">The sequence shown here is derived from an EMBL/GenBank/DDBJ whole genome shotgun (WGS) entry which is preliminary data.</text>
</comment>
<dbReference type="Pfam" id="PF02624">
    <property type="entry name" value="YcaO"/>
    <property type="match status" value="1"/>
</dbReference>
<dbReference type="PANTHER" id="PTHR37809">
    <property type="entry name" value="RIBOSOMAL PROTEIN S12 METHYLTHIOTRANSFERASE ACCESSORY FACTOR YCAO"/>
    <property type="match status" value="1"/>
</dbReference>
<proteinExistence type="predicted"/>
<dbReference type="PANTHER" id="PTHR37809:SF1">
    <property type="entry name" value="RIBOSOMAL PROTEIN S12 METHYLTHIOTRANSFERASE ACCESSORY FACTOR YCAO"/>
    <property type="match status" value="1"/>
</dbReference>